<proteinExistence type="predicted"/>
<evidence type="ECO:0000313" key="2">
    <source>
        <dbReference type="EMBL" id="EHK78087.1"/>
    </source>
</evidence>
<sequence length="45" mass="4724">MFQGGNAKGDSWRCRLNAHGAENRGATESSVPRATESRFGGDGAN</sequence>
<gene>
    <name evidence="2" type="ORF">SM0020_10425</name>
</gene>
<dbReference type="AlphaFoldDB" id="H0FY15"/>
<name>H0FY15_RHIML</name>
<dbReference type="Proteomes" id="UP000004038">
    <property type="component" value="Unassembled WGS sequence"/>
</dbReference>
<feature type="region of interest" description="Disordered" evidence="1">
    <location>
        <begin position="19"/>
        <end position="45"/>
    </location>
</feature>
<accession>H0FY15</accession>
<evidence type="ECO:0000256" key="1">
    <source>
        <dbReference type="SAM" id="MobiDB-lite"/>
    </source>
</evidence>
<organism evidence="2 3">
    <name type="scientific">Sinorhizobium meliloti CCNWSX0020</name>
    <dbReference type="NCBI Taxonomy" id="1107881"/>
    <lineage>
        <taxon>Bacteria</taxon>
        <taxon>Pseudomonadati</taxon>
        <taxon>Pseudomonadota</taxon>
        <taxon>Alphaproteobacteria</taxon>
        <taxon>Hyphomicrobiales</taxon>
        <taxon>Rhizobiaceae</taxon>
        <taxon>Sinorhizobium/Ensifer group</taxon>
        <taxon>Sinorhizobium</taxon>
    </lineage>
</organism>
<protein>
    <submittedName>
        <fullName evidence="2">Uncharacterized protein</fullName>
    </submittedName>
</protein>
<reference evidence="2 3" key="1">
    <citation type="journal article" date="2012" name="J. Bacteriol.">
        <title>Draft Genome Sequence of Sinorhizobium meliloti CCNWSX0020, a Nitrogen-Fixing Symbiont with Copper Tolerance Capability Isolated from Lead-Zinc Mine Tailings.</title>
        <authorList>
            <person name="Li Z."/>
            <person name="Ma Z."/>
            <person name="Hao X."/>
            <person name="Wei G."/>
        </authorList>
    </citation>
    <scope>NUCLEOTIDE SEQUENCE [LARGE SCALE GENOMIC DNA]</scope>
    <source>
        <strain evidence="2 3">CCNWSX0020</strain>
    </source>
</reference>
<evidence type="ECO:0000313" key="3">
    <source>
        <dbReference type="Proteomes" id="UP000004038"/>
    </source>
</evidence>
<dbReference type="EMBL" id="AGVV01000015">
    <property type="protein sequence ID" value="EHK78087.1"/>
    <property type="molecule type" value="Genomic_DNA"/>
</dbReference>